<dbReference type="Proteomes" id="UP001166052">
    <property type="component" value="Unassembled WGS sequence"/>
</dbReference>
<keyword evidence="4" id="KW-1185">Reference proteome</keyword>
<accession>A0ABS2Z0A5</accession>
<evidence type="ECO:0000313" key="3">
    <source>
        <dbReference type="EMBL" id="MBN3291870.1"/>
    </source>
</evidence>
<dbReference type="PANTHER" id="PTHR45963">
    <property type="entry name" value="RE52028P"/>
    <property type="match status" value="1"/>
</dbReference>
<feature type="non-terminal residue" evidence="3">
    <location>
        <position position="101"/>
    </location>
</feature>
<feature type="non-terminal residue" evidence="3">
    <location>
        <position position="1"/>
    </location>
</feature>
<reference evidence="3" key="1">
    <citation type="journal article" date="2021" name="Cell">
        <title>Tracing the genetic footprints of vertebrate landing in non-teleost ray-finned fishes.</title>
        <authorList>
            <person name="Bi X."/>
            <person name="Wang K."/>
            <person name="Yang L."/>
            <person name="Pan H."/>
            <person name="Jiang H."/>
            <person name="Wei Q."/>
            <person name="Fang M."/>
            <person name="Yu H."/>
            <person name="Zhu C."/>
            <person name="Cai Y."/>
            <person name="He Y."/>
            <person name="Gan X."/>
            <person name="Zeng H."/>
            <person name="Yu D."/>
            <person name="Zhu Y."/>
            <person name="Jiang H."/>
            <person name="Qiu Q."/>
            <person name="Yang H."/>
            <person name="Zhang Y.E."/>
            <person name="Wang W."/>
            <person name="Zhu M."/>
            <person name="He S."/>
            <person name="Zhang G."/>
        </authorList>
    </citation>
    <scope>NUCLEOTIDE SEQUENCE</scope>
    <source>
        <strain evidence="3">Bchr_001</strain>
    </source>
</reference>
<keyword evidence="2" id="KW-0813">Transport</keyword>
<name>A0ABS2Z0A5_POLSE</name>
<protein>
    <submittedName>
        <fullName evidence="3">SNX3 protein</fullName>
    </submittedName>
</protein>
<sequence length="101" mass="11490">MAEAVADTRRLLSKPQNLSDAYGPPSNFLEIDVANPQTVGVGRGRFTTYEIRLKTHVDPFSVARVQYRTYKCIKDLLMLNLMWLKATCPSKNLDADRCWVV</sequence>
<comment type="similarity">
    <text evidence="1">Belongs to the sorting nexin family.</text>
</comment>
<evidence type="ECO:0000313" key="4">
    <source>
        <dbReference type="Proteomes" id="UP001166052"/>
    </source>
</evidence>
<dbReference type="PANTHER" id="PTHR45963:SF1">
    <property type="entry name" value="SORTING NEXIN-3"/>
    <property type="match status" value="1"/>
</dbReference>
<dbReference type="InterPro" id="IPR051074">
    <property type="entry name" value="Sorting_Nexin"/>
</dbReference>
<organism evidence="3 4">
    <name type="scientific">Polypterus senegalus</name>
    <name type="common">Senegal bichir</name>
    <dbReference type="NCBI Taxonomy" id="55291"/>
    <lineage>
        <taxon>Eukaryota</taxon>
        <taxon>Metazoa</taxon>
        <taxon>Chordata</taxon>
        <taxon>Craniata</taxon>
        <taxon>Vertebrata</taxon>
        <taxon>Euteleostomi</taxon>
        <taxon>Actinopterygii</taxon>
        <taxon>Polypteriformes</taxon>
        <taxon>Polypteridae</taxon>
        <taxon>Polypterus</taxon>
    </lineage>
</organism>
<evidence type="ECO:0000256" key="1">
    <source>
        <dbReference type="ARBA" id="ARBA00010883"/>
    </source>
</evidence>
<comment type="caution">
    <text evidence="3">The sequence shown here is derived from an EMBL/GenBank/DDBJ whole genome shotgun (WGS) entry which is preliminary data.</text>
</comment>
<proteinExistence type="inferred from homology"/>
<gene>
    <name evidence="3" type="primary">Snx3</name>
    <name evidence="3" type="ORF">GTO92_0002111</name>
</gene>
<evidence type="ECO:0000256" key="2">
    <source>
        <dbReference type="ARBA" id="ARBA00022448"/>
    </source>
</evidence>
<dbReference type="EMBL" id="JAAWVN010014392">
    <property type="protein sequence ID" value="MBN3291870.1"/>
    <property type="molecule type" value="Genomic_DNA"/>
</dbReference>